<evidence type="ECO:0000256" key="8">
    <source>
        <dbReference type="SAM" id="Coils"/>
    </source>
</evidence>
<feature type="domain" description="FIP-RBD" evidence="10">
    <location>
        <begin position="119"/>
        <end position="181"/>
    </location>
</feature>
<feature type="compositionally biased region" description="Low complexity" evidence="9">
    <location>
        <begin position="199"/>
        <end position="208"/>
    </location>
</feature>
<keyword evidence="4" id="KW-0813">Transport</keyword>
<dbReference type="Gene3D" id="1.20.5.2440">
    <property type="match status" value="1"/>
</dbReference>
<reference evidence="11" key="1">
    <citation type="submission" date="2021-02" db="EMBL/GenBank/DDBJ databases">
        <authorList>
            <person name="Nowell W R."/>
        </authorList>
    </citation>
    <scope>NUCLEOTIDE SEQUENCE</scope>
</reference>
<protein>
    <recommendedName>
        <fullName evidence="10">FIP-RBD domain-containing protein</fullName>
    </recommendedName>
</protein>
<dbReference type="SUPFAM" id="SSF144270">
    <property type="entry name" value="Eferin C-derminal domain-like"/>
    <property type="match status" value="1"/>
</dbReference>
<organism evidence="11 12">
    <name type="scientific">Rotaria magnacalcarata</name>
    <dbReference type="NCBI Taxonomy" id="392030"/>
    <lineage>
        <taxon>Eukaryota</taxon>
        <taxon>Metazoa</taxon>
        <taxon>Spiralia</taxon>
        <taxon>Gnathifera</taxon>
        <taxon>Rotifera</taxon>
        <taxon>Eurotatoria</taxon>
        <taxon>Bdelloidea</taxon>
        <taxon>Philodinida</taxon>
        <taxon>Philodinidae</taxon>
        <taxon>Rotaria</taxon>
    </lineage>
</organism>
<keyword evidence="6 8" id="KW-0175">Coiled coil</keyword>
<name>A0A8S3D889_9BILA</name>
<dbReference type="AlphaFoldDB" id="A0A8S3D889"/>
<evidence type="ECO:0000313" key="11">
    <source>
        <dbReference type="EMBL" id="CAF4940596.1"/>
    </source>
</evidence>
<evidence type="ECO:0000256" key="4">
    <source>
        <dbReference type="ARBA" id="ARBA00022448"/>
    </source>
</evidence>
<gene>
    <name evidence="11" type="ORF">SMN809_LOCUS53627</name>
</gene>
<dbReference type="PANTHER" id="PTHR15726">
    <property type="entry name" value="RAB11-FAMILY INTERACTING PROTEIN"/>
    <property type="match status" value="1"/>
</dbReference>
<dbReference type="EMBL" id="CAJOBI010185021">
    <property type="protein sequence ID" value="CAF4940596.1"/>
    <property type="molecule type" value="Genomic_DNA"/>
</dbReference>
<evidence type="ECO:0000256" key="3">
    <source>
        <dbReference type="ARBA" id="ARBA00004654"/>
    </source>
</evidence>
<evidence type="ECO:0000256" key="6">
    <source>
        <dbReference type="ARBA" id="ARBA00023054"/>
    </source>
</evidence>
<dbReference type="PANTHER" id="PTHR15726:SF7">
    <property type="entry name" value="NUCLEAR FALLOUT, ISOFORM J"/>
    <property type="match status" value="1"/>
</dbReference>
<dbReference type="InterPro" id="IPR051977">
    <property type="entry name" value="Rab11-interacting_regulator"/>
</dbReference>
<comment type="caution">
    <text evidence="11">The sequence shown here is derived from an EMBL/GenBank/DDBJ whole genome shotgun (WGS) entry which is preliminary data.</text>
</comment>
<dbReference type="InterPro" id="IPR037245">
    <property type="entry name" value="FIP-RBD_C_sf"/>
</dbReference>
<evidence type="ECO:0000256" key="2">
    <source>
        <dbReference type="ARBA" id="ARBA00004626"/>
    </source>
</evidence>
<evidence type="ECO:0000259" key="10">
    <source>
        <dbReference type="PROSITE" id="PS51511"/>
    </source>
</evidence>
<dbReference type="GO" id="GO:0032154">
    <property type="term" value="C:cleavage furrow"/>
    <property type="evidence" value="ECO:0007669"/>
    <property type="project" value="UniProtKB-SubCell"/>
</dbReference>
<accession>A0A8S3D889</accession>
<dbReference type="Proteomes" id="UP000676336">
    <property type="component" value="Unassembled WGS sequence"/>
</dbReference>
<comment type="subcellular location">
    <subcellularLocation>
        <location evidence="2">Cleavage furrow</location>
    </subcellularLocation>
    <subcellularLocation>
        <location evidence="1">Midbody</location>
    </subcellularLocation>
    <subcellularLocation>
        <location evidence="3">Recycling endosome membrane</location>
        <topology evidence="3">Peripheral membrane protein</topology>
    </subcellularLocation>
</comment>
<dbReference type="InterPro" id="IPR019018">
    <property type="entry name" value="Rab-bd_FIP-RBD"/>
</dbReference>
<sequence length="245" mass="27743">MNNHSMDKLDDVDFQLRDSQVRCNNLADDNEKLLKQLRLQREELAAEKLTNAQLAEQLTYEASSSQVGRTLSRTESIISKSETRIEDLMAQIKQLKLENEKLISENKELQDRAVVAGLHEGRRLMADPDTPSYAAELEVLSKDELMNKVRDQFSINDRLREYIERMLTVIIENNPQLLEVTTSSGVSIGSMGMQSRNYQQQQSSTSTTDNKSVPAQDLAMTEPIKSDELSSSAISKEPADKYCRL</sequence>
<evidence type="ECO:0000256" key="7">
    <source>
        <dbReference type="ARBA" id="ARBA00023136"/>
    </source>
</evidence>
<evidence type="ECO:0000256" key="1">
    <source>
        <dbReference type="ARBA" id="ARBA00004214"/>
    </source>
</evidence>
<keyword evidence="7" id="KW-0472">Membrane</keyword>
<keyword evidence="5" id="KW-0967">Endosome</keyword>
<feature type="compositionally biased region" description="Polar residues" evidence="9">
    <location>
        <begin position="188"/>
        <end position="198"/>
    </location>
</feature>
<dbReference type="GO" id="GO:0030139">
    <property type="term" value="C:endocytic vesicle"/>
    <property type="evidence" value="ECO:0007669"/>
    <property type="project" value="TreeGrafter"/>
</dbReference>
<dbReference type="GO" id="GO:0055038">
    <property type="term" value="C:recycling endosome membrane"/>
    <property type="evidence" value="ECO:0007669"/>
    <property type="project" value="UniProtKB-SubCell"/>
</dbReference>
<dbReference type="Pfam" id="PF09457">
    <property type="entry name" value="RBD-FIP"/>
    <property type="match status" value="1"/>
</dbReference>
<dbReference type="GO" id="GO:0032465">
    <property type="term" value="P:regulation of cytokinesis"/>
    <property type="evidence" value="ECO:0007669"/>
    <property type="project" value="TreeGrafter"/>
</dbReference>
<dbReference type="PROSITE" id="PS51511">
    <property type="entry name" value="FIP_RBD"/>
    <property type="match status" value="1"/>
</dbReference>
<evidence type="ECO:0000313" key="12">
    <source>
        <dbReference type="Proteomes" id="UP000676336"/>
    </source>
</evidence>
<proteinExistence type="predicted"/>
<feature type="coiled-coil region" evidence="8">
    <location>
        <begin position="16"/>
        <end position="112"/>
    </location>
</feature>
<feature type="region of interest" description="Disordered" evidence="9">
    <location>
        <begin position="188"/>
        <end position="245"/>
    </location>
</feature>
<dbReference type="GO" id="GO:0032456">
    <property type="term" value="P:endocytic recycling"/>
    <property type="evidence" value="ECO:0007669"/>
    <property type="project" value="TreeGrafter"/>
</dbReference>
<evidence type="ECO:0000256" key="5">
    <source>
        <dbReference type="ARBA" id="ARBA00022753"/>
    </source>
</evidence>
<dbReference type="GO" id="GO:0030496">
    <property type="term" value="C:midbody"/>
    <property type="evidence" value="ECO:0007669"/>
    <property type="project" value="UniProtKB-SubCell"/>
</dbReference>
<evidence type="ECO:0000256" key="9">
    <source>
        <dbReference type="SAM" id="MobiDB-lite"/>
    </source>
</evidence>